<dbReference type="EMBL" id="MG676374">
    <property type="protein sequence ID" value="AYN64423.1"/>
    <property type="molecule type" value="mRNA"/>
</dbReference>
<keyword evidence="2" id="KW-0719">Serine esterase</keyword>
<dbReference type="PROSITE" id="PS00941">
    <property type="entry name" value="CARBOXYLESTERASE_B_2"/>
    <property type="match status" value="1"/>
</dbReference>
<gene>
    <name evidence="8" type="primary">CarE1</name>
</gene>
<dbReference type="PROSITE" id="PS00122">
    <property type="entry name" value="CARBOXYLESTERASE_B_1"/>
    <property type="match status" value="1"/>
</dbReference>
<evidence type="ECO:0000259" key="7">
    <source>
        <dbReference type="Pfam" id="PF00135"/>
    </source>
</evidence>
<feature type="chain" id="PRO_5017855056" description="Carboxylic ester hydrolase" evidence="6">
    <location>
        <begin position="18"/>
        <end position="580"/>
    </location>
</feature>
<keyword evidence="6" id="KW-0732">Signal</keyword>
<evidence type="ECO:0000256" key="2">
    <source>
        <dbReference type="ARBA" id="ARBA00022487"/>
    </source>
</evidence>
<reference evidence="8" key="1">
    <citation type="journal article" date="2018" name="Pest Manag. Sci.">
        <title>Isolation of CarE genes from the Chinese white pine beetle Dendroctonus armandi (Curculionidae: Scolytinae) and their response to host chemical defense.</title>
        <authorList>
            <person name="Dai L."/>
            <person name="Gao H."/>
            <person name="Ye J."/>
            <person name="Fu D."/>
            <person name="Sun Y."/>
            <person name="Chen H."/>
        </authorList>
    </citation>
    <scope>NUCLEOTIDE SEQUENCE</scope>
</reference>
<sequence>MIVVAAALWTLVFSGISHDLHVLASSDCSDCLMPVVKCPQGRLSGKVFKTREGRGIFGFLGIPYALPPVRELRFKHPVPSGPWKGTLNASKIHPVCPQRDIYRRSELFEGEEDCLYLNVYSPKLPAEEVASLLPVMVFFHGGGWLCGGGNTLWYGPDVLLDRDVVLVVPNYRLGALGFLSTGDEVVPGNNGLKDQNLALKWIQSNIKSFGGDPKSVTIFGESAGGASVHYHMMSPMSRGLFHKGIAMSGTSLCIWAQSPKNEGVENSKKLAEAFDCPRKPTQEMVECLRKVDAMDIVKHDVIFMEWDFDPMIPFKPTIESEVEGAFLTKSPTEIVQSGQSADVPLMVGITSQDGALRAAGVLNNDALLEELTSDFEKNIPISLMYDKTAKNISKVTKQLREFYFHNKKINWSLKEQLVNMYTDGWFLNCADEAVQLHRNYSNHPVYYYLFGHRGVASFTKIFGGGDVDYGVCHADDLQYLFPVGDGLFPDKKPSEDDKNVAKLFSMLFANFALTGNPTPEISDVIPEIWKPVVSENMEYFSINANSPGMRTGLFLDRAKFWRTLESNPRTPHRSPIKDEL</sequence>
<feature type="domain" description="Carboxylesterase type B" evidence="7">
    <location>
        <begin position="34"/>
        <end position="561"/>
    </location>
</feature>
<keyword evidence="3 6" id="KW-0378">Hydrolase</keyword>
<proteinExistence type="evidence at transcript level"/>
<dbReference type="Gene3D" id="3.40.50.1820">
    <property type="entry name" value="alpha/beta hydrolase"/>
    <property type="match status" value="1"/>
</dbReference>
<dbReference type="InterPro" id="IPR029058">
    <property type="entry name" value="AB_hydrolase_fold"/>
</dbReference>
<name>A0A3G2KX77_9CUCU</name>
<protein>
    <recommendedName>
        <fullName evidence="6">Carboxylic ester hydrolase</fullName>
        <ecNumber evidence="6">3.1.1.-</ecNumber>
    </recommendedName>
</protein>
<dbReference type="InterPro" id="IPR019819">
    <property type="entry name" value="Carboxylesterase_B_CS"/>
</dbReference>
<dbReference type="Pfam" id="PF00135">
    <property type="entry name" value="COesterase"/>
    <property type="match status" value="1"/>
</dbReference>
<dbReference type="EC" id="3.1.1.-" evidence="6"/>
<feature type="signal peptide" evidence="6">
    <location>
        <begin position="1"/>
        <end position="17"/>
    </location>
</feature>
<evidence type="ECO:0000313" key="8">
    <source>
        <dbReference type="EMBL" id="AYN64423.1"/>
    </source>
</evidence>
<organism evidence="8">
    <name type="scientific">Dendroctonus armandi</name>
    <dbReference type="NCBI Taxonomy" id="77159"/>
    <lineage>
        <taxon>Eukaryota</taxon>
        <taxon>Metazoa</taxon>
        <taxon>Ecdysozoa</taxon>
        <taxon>Arthropoda</taxon>
        <taxon>Hexapoda</taxon>
        <taxon>Insecta</taxon>
        <taxon>Pterygota</taxon>
        <taxon>Neoptera</taxon>
        <taxon>Endopterygota</taxon>
        <taxon>Coleoptera</taxon>
        <taxon>Polyphaga</taxon>
        <taxon>Cucujiformia</taxon>
        <taxon>Curculionidae</taxon>
        <taxon>Scolytinae</taxon>
        <taxon>Dendroctonus</taxon>
    </lineage>
</organism>
<keyword evidence="4" id="KW-1015">Disulfide bond</keyword>
<dbReference type="PANTHER" id="PTHR43142">
    <property type="entry name" value="CARBOXYLIC ESTER HYDROLASE"/>
    <property type="match status" value="1"/>
</dbReference>
<comment type="similarity">
    <text evidence="1 6">Belongs to the type-B carboxylesterase/lipase family.</text>
</comment>
<dbReference type="SUPFAM" id="SSF53474">
    <property type="entry name" value="alpha/beta-Hydrolases"/>
    <property type="match status" value="1"/>
</dbReference>
<evidence type="ECO:0000256" key="3">
    <source>
        <dbReference type="ARBA" id="ARBA00022801"/>
    </source>
</evidence>
<evidence type="ECO:0000256" key="4">
    <source>
        <dbReference type="ARBA" id="ARBA00023157"/>
    </source>
</evidence>
<evidence type="ECO:0000256" key="5">
    <source>
        <dbReference type="ARBA" id="ARBA00023180"/>
    </source>
</evidence>
<dbReference type="PANTHER" id="PTHR43142:SF1">
    <property type="entry name" value="CARBOXYLIC ESTER HYDROLASE"/>
    <property type="match status" value="1"/>
</dbReference>
<evidence type="ECO:0000256" key="6">
    <source>
        <dbReference type="RuleBase" id="RU361235"/>
    </source>
</evidence>
<dbReference type="GO" id="GO:0052689">
    <property type="term" value="F:carboxylic ester hydrolase activity"/>
    <property type="evidence" value="ECO:0007669"/>
    <property type="project" value="UniProtKB-KW"/>
</dbReference>
<dbReference type="InterPro" id="IPR002018">
    <property type="entry name" value="CarbesteraseB"/>
</dbReference>
<accession>A0A3G2KX77</accession>
<evidence type="ECO:0000256" key="1">
    <source>
        <dbReference type="ARBA" id="ARBA00005964"/>
    </source>
</evidence>
<dbReference type="InterPro" id="IPR019826">
    <property type="entry name" value="Carboxylesterase_B_AS"/>
</dbReference>
<dbReference type="AlphaFoldDB" id="A0A3G2KX77"/>
<keyword evidence="5" id="KW-0325">Glycoprotein</keyword>